<dbReference type="RefSeq" id="WP_097401643.1">
    <property type="nucleotide sequence ID" value="NZ_CP158850.1"/>
</dbReference>
<name>A0ABX4IKS0_9ENTR</name>
<keyword evidence="2" id="KW-1185">Reference proteome</keyword>
<reference evidence="1 2" key="1">
    <citation type="submission" date="2017-06" db="EMBL/GenBank/DDBJ databases">
        <title>Draft genome sequence of nitrogen-fixing Kosakonia pseudosacchari strain NN143 isolated from sugarcane roots.</title>
        <authorList>
            <person name="Li Y."/>
            <person name="Li S."/>
            <person name="Lin L."/>
            <person name="Wu X."/>
            <person name="Yang L."/>
            <person name="Li Y."/>
            <person name="An Q."/>
        </authorList>
    </citation>
    <scope>NUCLEOTIDE SEQUENCE [LARGE SCALE GENOMIC DNA]</scope>
    <source>
        <strain evidence="1 2">NN143</strain>
    </source>
</reference>
<accession>A0ABX4IKS0</accession>
<evidence type="ECO:0008006" key="3">
    <source>
        <dbReference type="Google" id="ProtNLM"/>
    </source>
</evidence>
<sequence>MDIKGPAAIDVFKPYDISPYADKTLRAVQLEPAYTPAKETFQAFQQRHYSWRTGDRQADLSRIPKDEGKIPLPTLGESLQEIFLGAVLGGPLPEFPGASRAFAGAGAGRLAERPVSALKNAHLQNKTALAETASAAAKSFTSLAQENTPGIRSLSHAAADVSGPDAIHVVLPEGKGGVATSTTAKTDSARLAEVYQVGRDVGEREMGAVTLSGEINIVRRDAGLNNENLYLFFTDTYKGEPRLNIIGHGVFTPKGDSTTGLQVAGGVKAPFDVAMDTLELAGEVKFKNIRCLSCHSGEGGIDAFAQKLANYTGVPVKGYHGSVTIGGRADGSNIVVIKNEMDALFHFGERETTHYQPQKFHPLWRPWEARILE</sequence>
<comment type="caution">
    <text evidence="1">The sequence shown here is derived from an EMBL/GenBank/DDBJ whole genome shotgun (WGS) entry which is preliminary data.</text>
</comment>
<gene>
    <name evidence="1" type="ORF">BK796_19060</name>
</gene>
<evidence type="ECO:0000313" key="2">
    <source>
        <dbReference type="Proteomes" id="UP000219642"/>
    </source>
</evidence>
<dbReference type="EMBL" id="NITV01000011">
    <property type="protein sequence ID" value="PDO83899.1"/>
    <property type="molecule type" value="Genomic_DNA"/>
</dbReference>
<protein>
    <recommendedName>
        <fullName evidence="3">Cytochrome c domain-containing protein</fullName>
    </recommendedName>
</protein>
<dbReference type="Proteomes" id="UP000219642">
    <property type="component" value="Unassembled WGS sequence"/>
</dbReference>
<proteinExistence type="predicted"/>
<evidence type="ECO:0000313" key="1">
    <source>
        <dbReference type="EMBL" id="PDO83899.1"/>
    </source>
</evidence>
<organism evidence="1 2">
    <name type="scientific">Kosakonia pseudosacchari</name>
    <dbReference type="NCBI Taxonomy" id="1646340"/>
    <lineage>
        <taxon>Bacteria</taxon>
        <taxon>Pseudomonadati</taxon>
        <taxon>Pseudomonadota</taxon>
        <taxon>Gammaproteobacteria</taxon>
        <taxon>Enterobacterales</taxon>
        <taxon>Enterobacteriaceae</taxon>
        <taxon>Kosakonia</taxon>
    </lineage>
</organism>